<keyword evidence="2" id="KW-1185">Reference proteome</keyword>
<name>A0ABY0IU37_9RHOO</name>
<comment type="caution">
    <text evidence="1">The sequence shown here is derived from an EMBL/GenBank/DDBJ whole genome shotgun (WGS) entry which is preliminary data.</text>
</comment>
<evidence type="ECO:0000313" key="1">
    <source>
        <dbReference type="EMBL" id="RZT90657.1"/>
    </source>
</evidence>
<keyword evidence="1" id="KW-0413">Isomerase</keyword>
<reference evidence="1 2" key="1">
    <citation type="submission" date="2019-02" db="EMBL/GenBank/DDBJ databases">
        <title>Genomic Encyclopedia of Type Strains, Phase IV (KMG-IV): sequencing the most valuable type-strain genomes for metagenomic binning, comparative biology and taxonomic classification.</title>
        <authorList>
            <person name="Goeker M."/>
        </authorList>
    </citation>
    <scope>NUCLEOTIDE SEQUENCE [LARGE SCALE GENOMIC DNA]</scope>
    <source>
        <strain evidence="1 2">DSM 21223</strain>
    </source>
</reference>
<dbReference type="PANTHER" id="PTHR37950:SF1">
    <property type="entry name" value="4-HYDROXYPHENYLACETATE CATABOLISM PROTEIN"/>
    <property type="match status" value="1"/>
</dbReference>
<evidence type="ECO:0000313" key="2">
    <source>
        <dbReference type="Proteomes" id="UP000292136"/>
    </source>
</evidence>
<protein>
    <submittedName>
        <fullName evidence="1">5-carboxymethyl-2-hydroxymuconate isomerase</fullName>
    </submittedName>
</protein>
<dbReference type="InterPro" id="IPR014347">
    <property type="entry name" value="Tautomerase/MIF_sf"/>
</dbReference>
<sequence length="119" mass="12731">MPHLTLEYSANLSLDPAAGLAALNRCLADSGLFEEADIKSRALALDIFCVGTAATPRAFAHAKLSLMPGRSMDTRKQLADSLLAALSPLVQAAPGTELQLCVELFEIDRASYAKESRRV</sequence>
<dbReference type="Pfam" id="PF02962">
    <property type="entry name" value="CHMI"/>
    <property type="match status" value="1"/>
</dbReference>
<organism evidence="1 2">
    <name type="scientific">Azospira oryzae</name>
    <dbReference type="NCBI Taxonomy" id="146939"/>
    <lineage>
        <taxon>Bacteria</taxon>
        <taxon>Pseudomonadati</taxon>
        <taxon>Pseudomonadota</taxon>
        <taxon>Betaproteobacteria</taxon>
        <taxon>Rhodocyclales</taxon>
        <taxon>Rhodocyclaceae</taxon>
        <taxon>Azospira</taxon>
    </lineage>
</organism>
<proteinExistence type="predicted"/>
<dbReference type="InterPro" id="IPR004220">
    <property type="entry name" value="5-COMe_2-OHmuconate_Isoase"/>
</dbReference>
<dbReference type="RefSeq" id="WP_130459031.1">
    <property type="nucleotide sequence ID" value="NZ_SHKM01000001.1"/>
</dbReference>
<dbReference type="GO" id="GO:0016853">
    <property type="term" value="F:isomerase activity"/>
    <property type="evidence" value="ECO:0007669"/>
    <property type="project" value="UniProtKB-KW"/>
</dbReference>
<dbReference type="CDD" id="cd00580">
    <property type="entry name" value="CHMI"/>
    <property type="match status" value="1"/>
</dbReference>
<dbReference type="Gene3D" id="3.30.429.10">
    <property type="entry name" value="Macrophage Migration Inhibitory Factor"/>
    <property type="match status" value="1"/>
</dbReference>
<gene>
    <name evidence="1" type="ORF">EV678_1477</name>
</gene>
<dbReference type="Proteomes" id="UP000292136">
    <property type="component" value="Unassembled WGS sequence"/>
</dbReference>
<dbReference type="EMBL" id="SHKM01000001">
    <property type="protein sequence ID" value="RZT90657.1"/>
    <property type="molecule type" value="Genomic_DNA"/>
</dbReference>
<dbReference type="PANTHER" id="PTHR37950">
    <property type="entry name" value="4-HYDROXYPHENYLACETATE CATABOLISM PROTEIN"/>
    <property type="match status" value="1"/>
</dbReference>
<accession>A0ABY0IU37</accession>
<dbReference type="SUPFAM" id="SSF55331">
    <property type="entry name" value="Tautomerase/MIF"/>
    <property type="match status" value="1"/>
</dbReference>